<sequence>MENNNKIALVTGGGRGLGKNMALKLAEKGLNVILTYNSRKEDAEQVVSQIQQSGRQAAALQLNVGDLKSFDSFFEQLKKLLHDVFKADKIDFLINNGGIGGHALIEQVTEEMFDELLNIHYKGVYFLTQKAIPVLNDGGGIINISSGLARFSLPGSSAYACMKGAIEVFTRYLAKELAPRGIRANTVAPGAIATDFSGGRVRDDEQTNKMVSSITALGRVGLPDDIGGVVAFLCTPEAGWMTAQRIELSGGMLI</sequence>
<dbReference type="AlphaFoldDB" id="A0A1I0S7X1"/>
<gene>
    <name evidence="4" type="ORF">SAMN04488122_3896</name>
</gene>
<name>A0A1I0S7X1_9BACT</name>
<dbReference type="SUPFAM" id="SSF51735">
    <property type="entry name" value="NAD(P)-binding Rossmann-fold domains"/>
    <property type="match status" value="1"/>
</dbReference>
<dbReference type="OrthoDB" id="9803333at2"/>
<keyword evidence="5" id="KW-1185">Reference proteome</keyword>
<dbReference type="RefSeq" id="WP_089897274.1">
    <property type="nucleotide sequence ID" value="NZ_FOJG01000002.1"/>
</dbReference>
<evidence type="ECO:0000256" key="3">
    <source>
        <dbReference type="ARBA" id="ARBA00023002"/>
    </source>
</evidence>
<keyword evidence="2" id="KW-0521">NADP</keyword>
<dbReference type="InterPro" id="IPR002347">
    <property type="entry name" value="SDR_fam"/>
</dbReference>
<dbReference type="Proteomes" id="UP000199310">
    <property type="component" value="Unassembled WGS sequence"/>
</dbReference>
<dbReference type="FunFam" id="3.40.50.720:FF:000374">
    <property type="entry name" value="3-oxoacyl-(Acyl-carrier-protein) reductase"/>
    <property type="match status" value="1"/>
</dbReference>
<dbReference type="InterPro" id="IPR036291">
    <property type="entry name" value="NAD(P)-bd_dom_sf"/>
</dbReference>
<evidence type="ECO:0000256" key="2">
    <source>
        <dbReference type="ARBA" id="ARBA00022857"/>
    </source>
</evidence>
<proteinExistence type="inferred from homology"/>
<dbReference type="Gene3D" id="3.40.50.720">
    <property type="entry name" value="NAD(P)-binding Rossmann-like Domain"/>
    <property type="match status" value="1"/>
</dbReference>
<dbReference type="Pfam" id="PF13561">
    <property type="entry name" value="adh_short_C2"/>
    <property type="match status" value="1"/>
</dbReference>
<dbReference type="PRINTS" id="PR00081">
    <property type="entry name" value="GDHRDH"/>
</dbReference>
<dbReference type="EMBL" id="FOJG01000002">
    <property type="protein sequence ID" value="SEW50624.1"/>
    <property type="molecule type" value="Genomic_DNA"/>
</dbReference>
<evidence type="ECO:0000313" key="5">
    <source>
        <dbReference type="Proteomes" id="UP000199310"/>
    </source>
</evidence>
<dbReference type="PANTHER" id="PTHR43639">
    <property type="entry name" value="OXIDOREDUCTASE, SHORT-CHAIN DEHYDROGENASE/REDUCTASE FAMILY (AFU_ORTHOLOGUE AFUA_5G02870)"/>
    <property type="match status" value="1"/>
</dbReference>
<protein>
    <submittedName>
        <fullName evidence="4">NAD(P)-dependent dehydrogenase, short-chain alcohol dehydrogenase family</fullName>
    </submittedName>
</protein>
<organism evidence="4 5">
    <name type="scientific">Chitinophaga arvensicola</name>
    <dbReference type="NCBI Taxonomy" id="29529"/>
    <lineage>
        <taxon>Bacteria</taxon>
        <taxon>Pseudomonadati</taxon>
        <taxon>Bacteroidota</taxon>
        <taxon>Chitinophagia</taxon>
        <taxon>Chitinophagales</taxon>
        <taxon>Chitinophagaceae</taxon>
        <taxon>Chitinophaga</taxon>
    </lineage>
</organism>
<dbReference type="STRING" id="29529.SAMN04488122_3896"/>
<dbReference type="GO" id="GO:0016491">
    <property type="term" value="F:oxidoreductase activity"/>
    <property type="evidence" value="ECO:0007669"/>
    <property type="project" value="UniProtKB-KW"/>
</dbReference>
<evidence type="ECO:0000256" key="1">
    <source>
        <dbReference type="ARBA" id="ARBA00006484"/>
    </source>
</evidence>
<dbReference type="PANTHER" id="PTHR43639:SF1">
    <property type="entry name" value="SHORT-CHAIN DEHYDROGENASE_REDUCTASE FAMILY PROTEIN"/>
    <property type="match status" value="1"/>
</dbReference>
<comment type="similarity">
    <text evidence="1">Belongs to the short-chain dehydrogenases/reductases (SDR) family.</text>
</comment>
<dbReference type="PRINTS" id="PR00080">
    <property type="entry name" value="SDRFAMILY"/>
</dbReference>
<evidence type="ECO:0000313" key="4">
    <source>
        <dbReference type="EMBL" id="SEW50624.1"/>
    </source>
</evidence>
<accession>A0A1I0S7X1</accession>
<keyword evidence="3" id="KW-0560">Oxidoreductase</keyword>
<reference evidence="5" key="1">
    <citation type="submission" date="2016-10" db="EMBL/GenBank/DDBJ databases">
        <authorList>
            <person name="Varghese N."/>
            <person name="Submissions S."/>
        </authorList>
    </citation>
    <scope>NUCLEOTIDE SEQUENCE [LARGE SCALE GENOMIC DNA]</scope>
    <source>
        <strain evidence="5">DSM 3695</strain>
    </source>
</reference>